<organism evidence="1 2">
    <name type="scientific">Cinara cedri</name>
    <dbReference type="NCBI Taxonomy" id="506608"/>
    <lineage>
        <taxon>Eukaryota</taxon>
        <taxon>Metazoa</taxon>
        <taxon>Ecdysozoa</taxon>
        <taxon>Arthropoda</taxon>
        <taxon>Hexapoda</taxon>
        <taxon>Insecta</taxon>
        <taxon>Pterygota</taxon>
        <taxon>Neoptera</taxon>
        <taxon>Paraneoptera</taxon>
        <taxon>Hemiptera</taxon>
        <taxon>Sternorrhyncha</taxon>
        <taxon>Aphidomorpha</taxon>
        <taxon>Aphidoidea</taxon>
        <taxon>Aphididae</taxon>
        <taxon>Lachninae</taxon>
        <taxon>Cinara</taxon>
    </lineage>
</organism>
<dbReference type="EMBL" id="CABPRJ010000055">
    <property type="protein sequence ID" value="VVC26991.1"/>
    <property type="molecule type" value="Genomic_DNA"/>
</dbReference>
<gene>
    <name evidence="1" type="ORF">CINCED_3A019184</name>
</gene>
<reference evidence="1 2" key="1">
    <citation type="submission" date="2019-08" db="EMBL/GenBank/DDBJ databases">
        <authorList>
            <person name="Alioto T."/>
            <person name="Alioto T."/>
            <person name="Gomez Garrido J."/>
        </authorList>
    </citation>
    <scope>NUCLEOTIDE SEQUENCE [LARGE SCALE GENOMIC DNA]</scope>
</reference>
<feature type="non-terminal residue" evidence="1">
    <location>
        <position position="1"/>
    </location>
</feature>
<dbReference type="AlphaFoldDB" id="A0A5E4MAS9"/>
<name>A0A5E4MAS9_9HEMI</name>
<accession>A0A5E4MAS9</accession>
<dbReference type="Proteomes" id="UP000325440">
    <property type="component" value="Unassembled WGS sequence"/>
</dbReference>
<evidence type="ECO:0000313" key="2">
    <source>
        <dbReference type="Proteomes" id="UP000325440"/>
    </source>
</evidence>
<sequence length="108" mass="12246">RKFLNSAALILQINHSPHDYQPVMHKLGLVSLADGRVEANLLFLRKLIDGCIDTPSILSQVSFKVPSRPTRLSASFAIAAHNSNYDRNQQIDRMMHLGNEHPHLFNIY</sequence>
<evidence type="ECO:0000313" key="1">
    <source>
        <dbReference type="EMBL" id="VVC26991.1"/>
    </source>
</evidence>
<protein>
    <submittedName>
        <fullName evidence="1">Uncharacterized protein</fullName>
    </submittedName>
</protein>
<dbReference type="OrthoDB" id="6608235at2759"/>
<proteinExistence type="predicted"/>
<keyword evidence="2" id="KW-1185">Reference proteome</keyword>